<dbReference type="InterPro" id="IPR012944">
    <property type="entry name" value="SusD_RagB_dom"/>
</dbReference>
<sequence>MKLTKYILILFTVIITSCSLDEVWYDRVVPETFFKTEGDVLAALYRPFTHARWYLTGDRWVAQEFSGDHFARTTKGRHWYDGGRYARYQHHEWTPDESQLFGTWRGTLQGVALALDVKQDLGKLNYQELALSEEDKAAHLGQLDALIAFFYLRGLDFYGGLPIFTSLDQENVPRSTDKETFDHIESLLKQALIDLSVKVDGAPQEGAITKGAAAVMLARLYFNAEAYIGVPMYDEAAEISKAILNNEYGNYSLDTDWNGPHDFENDQSPEIIWSIPSEFNRLEYTHYGHMYHYNSRVYFDVDLGSNNGTHLQPSRMPDGTLYSEEFKLGSPYEKFEDTDLRKKPFKYFGSGSYEGMFLVGPQISPITGEQVIGNEEYNGKPLEFVDKVGRFSEIGSTYSSIEDIPSNIGAGEENTGIRLVKIPVPSSQDLTLRWAADHPVFRLAEVYLMLAECQLRLGEEAEAAELINTVRQRAFEGGNDPNPASAGNLDLYRMADEWGIEFLGEGRRRTDLIRLGFFTTEKWWDHSPSNSDHLKRFPVPTAALSASNVLEQNPGY</sequence>
<gene>
    <name evidence="7" type="ORF">CA2015_3845</name>
</gene>
<dbReference type="InterPro" id="IPR011990">
    <property type="entry name" value="TPR-like_helical_dom_sf"/>
</dbReference>
<keyword evidence="8" id="KW-1185">Reference proteome</keyword>
<comment type="similarity">
    <text evidence="2">Belongs to the SusD family.</text>
</comment>
<keyword evidence="3" id="KW-0732">Signal</keyword>
<dbReference type="Gene3D" id="1.25.40.390">
    <property type="match status" value="1"/>
</dbReference>
<evidence type="ECO:0000256" key="2">
    <source>
        <dbReference type="ARBA" id="ARBA00006275"/>
    </source>
</evidence>
<dbReference type="RefSeq" id="WP_048643337.1">
    <property type="nucleotide sequence ID" value="NZ_CAXBGM010000026.1"/>
</dbReference>
<evidence type="ECO:0000256" key="4">
    <source>
        <dbReference type="ARBA" id="ARBA00023136"/>
    </source>
</evidence>
<evidence type="ECO:0000256" key="3">
    <source>
        <dbReference type="ARBA" id="ARBA00022729"/>
    </source>
</evidence>
<evidence type="ECO:0000313" key="7">
    <source>
        <dbReference type="EMBL" id="AKP53213.1"/>
    </source>
</evidence>
<reference evidence="7 8" key="1">
    <citation type="submission" date="2015-07" db="EMBL/GenBank/DDBJ databases">
        <authorList>
            <person name="Kim K.M."/>
        </authorList>
    </citation>
    <scope>NUCLEOTIDE SEQUENCE [LARGE SCALE GENOMIC DNA]</scope>
    <source>
        <strain evidence="7 8">KCTC 12363</strain>
    </source>
</reference>
<dbReference type="PATRIC" id="fig|320787.5.peg.4209"/>
<dbReference type="STRING" id="320787.CA2015_3845"/>
<dbReference type="Pfam" id="PF07980">
    <property type="entry name" value="SusD_RagB"/>
    <property type="match status" value="1"/>
</dbReference>
<dbReference type="GO" id="GO:0009279">
    <property type="term" value="C:cell outer membrane"/>
    <property type="evidence" value="ECO:0007669"/>
    <property type="project" value="UniProtKB-SubCell"/>
</dbReference>
<accession>A0A0H4PJT1</accession>
<evidence type="ECO:0000256" key="5">
    <source>
        <dbReference type="ARBA" id="ARBA00023237"/>
    </source>
</evidence>
<dbReference type="KEGG" id="camu:CA2015_3845"/>
<evidence type="ECO:0000256" key="1">
    <source>
        <dbReference type="ARBA" id="ARBA00004442"/>
    </source>
</evidence>
<evidence type="ECO:0000259" key="6">
    <source>
        <dbReference type="Pfam" id="PF07980"/>
    </source>
</evidence>
<evidence type="ECO:0000313" key="8">
    <source>
        <dbReference type="Proteomes" id="UP000036520"/>
    </source>
</evidence>
<organism evidence="7 8">
    <name type="scientific">Cyclobacterium amurskyense</name>
    <dbReference type="NCBI Taxonomy" id="320787"/>
    <lineage>
        <taxon>Bacteria</taxon>
        <taxon>Pseudomonadati</taxon>
        <taxon>Bacteroidota</taxon>
        <taxon>Cytophagia</taxon>
        <taxon>Cytophagales</taxon>
        <taxon>Cyclobacteriaceae</taxon>
        <taxon>Cyclobacterium</taxon>
    </lineage>
</organism>
<proteinExistence type="inferred from homology"/>
<dbReference type="OrthoDB" id="5694214at2"/>
<dbReference type="PROSITE" id="PS51257">
    <property type="entry name" value="PROKAR_LIPOPROTEIN"/>
    <property type="match status" value="1"/>
</dbReference>
<dbReference type="AlphaFoldDB" id="A0A0H4PJT1"/>
<keyword evidence="5" id="KW-0998">Cell outer membrane</keyword>
<dbReference type="EMBL" id="CP012040">
    <property type="protein sequence ID" value="AKP53213.1"/>
    <property type="molecule type" value="Genomic_DNA"/>
</dbReference>
<protein>
    <submittedName>
        <fullName evidence="7">RagB/SusD domain-containing protein</fullName>
    </submittedName>
</protein>
<dbReference type="Proteomes" id="UP000036520">
    <property type="component" value="Chromosome"/>
</dbReference>
<feature type="domain" description="RagB/SusD" evidence="6">
    <location>
        <begin position="405"/>
        <end position="556"/>
    </location>
</feature>
<keyword evidence="4" id="KW-0472">Membrane</keyword>
<name>A0A0H4PJT1_9BACT</name>
<comment type="subcellular location">
    <subcellularLocation>
        <location evidence="1">Cell outer membrane</location>
    </subcellularLocation>
</comment>
<dbReference type="SUPFAM" id="SSF48452">
    <property type="entry name" value="TPR-like"/>
    <property type="match status" value="1"/>
</dbReference>